<accession>A0A1K1RZF9</accession>
<evidence type="ECO:0000313" key="1">
    <source>
        <dbReference type="EMBL" id="SFW77213.1"/>
    </source>
</evidence>
<proteinExistence type="predicted"/>
<organism evidence="1 2">
    <name type="scientific">Chitinophaga sancti</name>
    <dbReference type="NCBI Taxonomy" id="1004"/>
    <lineage>
        <taxon>Bacteria</taxon>
        <taxon>Pseudomonadati</taxon>
        <taxon>Bacteroidota</taxon>
        <taxon>Chitinophagia</taxon>
        <taxon>Chitinophagales</taxon>
        <taxon>Chitinophagaceae</taxon>
        <taxon>Chitinophaga</taxon>
    </lineage>
</organism>
<dbReference type="AlphaFoldDB" id="A0A1K1RZF9"/>
<name>A0A1K1RZF9_9BACT</name>
<protein>
    <submittedName>
        <fullName evidence="1">Uncharacterized protein</fullName>
    </submittedName>
</protein>
<reference evidence="1 2" key="1">
    <citation type="submission" date="2016-11" db="EMBL/GenBank/DDBJ databases">
        <authorList>
            <person name="Jaros S."/>
            <person name="Januszkiewicz K."/>
            <person name="Wedrychowicz H."/>
        </authorList>
    </citation>
    <scope>NUCLEOTIDE SEQUENCE [LARGE SCALE GENOMIC DNA]</scope>
    <source>
        <strain evidence="1 2">DSM 784</strain>
    </source>
</reference>
<sequence length="58" mass="6965">MNKRIYKNRPSDYNQEGGFLMAESFHNYTNSIWLDSFMFQRHWLPKLPSKGLKNSVLQ</sequence>
<dbReference type="STRING" id="1004.SAMN05661012_04484"/>
<gene>
    <name evidence="1" type="ORF">SAMN05661012_04484</name>
</gene>
<dbReference type="Proteomes" id="UP000183788">
    <property type="component" value="Unassembled WGS sequence"/>
</dbReference>
<dbReference type="EMBL" id="FPIZ01000015">
    <property type="protein sequence ID" value="SFW77213.1"/>
    <property type="molecule type" value="Genomic_DNA"/>
</dbReference>
<evidence type="ECO:0000313" key="2">
    <source>
        <dbReference type="Proteomes" id="UP000183788"/>
    </source>
</evidence>